<name>A0ABV6RZA0_9GAMM</name>
<protein>
    <submittedName>
        <fullName evidence="3">DUF6463 family protein</fullName>
    </submittedName>
</protein>
<accession>A0ABV6RZA0</accession>
<evidence type="ECO:0000313" key="3">
    <source>
        <dbReference type="EMBL" id="MFC0681233.1"/>
    </source>
</evidence>
<dbReference type="InterPro" id="IPR045590">
    <property type="entry name" value="DUF6463"/>
</dbReference>
<proteinExistence type="predicted"/>
<keyword evidence="2" id="KW-0812">Transmembrane</keyword>
<sequence>MAEPTSRVSPLRSAGVWSVALGLVHIAAVGAVYPGSVRSIREAGVIGSLDAEPALAERRGVGFWYVTTGLFLIGQGAMVREHENAHGRPPATATPLLLLIGAWGAALTPVSGFWLFLPIALLARRGRRSHRPSENAPGRERNAVAGG</sequence>
<feature type="compositionally biased region" description="Basic and acidic residues" evidence="1">
    <location>
        <begin position="131"/>
        <end position="147"/>
    </location>
</feature>
<feature type="transmembrane region" description="Helical" evidence="2">
    <location>
        <begin position="14"/>
        <end position="33"/>
    </location>
</feature>
<feature type="region of interest" description="Disordered" evidence="1">
    <location>
        <begin position="128"/>
        <end position="147"/>
    </location>
</feature>
<evidence type="ECO:0000256" key="1">
    <source>
        <dbReference type="SAM" id="MobiDB-lite"/>
    </source>
</evidence>
<reference evidence="3 4" key="1">
    <citation type="submission" date="2024-09" db="EMBL/GenBank/DDBJ databases">
        <authorList>
            <person name="Sun Q."/>
            <person name="Mori K."/>
        </authorList>
    </citation>
    <scope>NUCLEOTIDE SEQUENCE [LARGE SCALE GENOMIC DNA]</scope>
    <source>
        <strain evidence="3 4">KCTC 23076</strain>
    </source>
</reference>
<evidence type="ECO:0000313" key="4">
    <source>
        <dbReference type="Proteomes" id="UP001589896"/>
    </source>
</evidence>
<keyword evidence="4" id="KW-1185">Reference proteome</keyword>
<organism evidence="3 4">
    <name type="scientific">Lysobacter korlensis</name>
    <dbReference type="NCBI Taxonomy" id="553636"/>
    <lineage>
        <taxon>Bacteria</taxon>
        <taxon>Pseudomonadati</taxon>
        <taxon>Pseudomonadota</taxon>
        <taxon>Gammaproteobacteria</taxon>
        <taxon>Lysobacterales</taxon>
        <taxon>Lysobacteraceae</taxon>
        <taxon>Lysobacter</taxon>
    </lineage>
</organism>
<feature type="transmembrane region" description="Helical" evidence="2">
    <location>
        <begin position="61"/>
        <end position="78"/>
    </location>
</feature>
<dbReference type="RefSeq" id="WP_386673658.1">
    <property type="nucleotide sequence ID" value="NZ_JBHLTG010000007.1"/>
</dbReference>
<evidence type="ECO:0000256" key="2">
    <source>
        <dbReference type="SAM" id="Phobius"/>
    </source>
</evidence>
<gene>
    <name evidence="3" type="ORF">ACFFGH_25670</name>
</gene>
<feature type="transmembrane region" description="Helical" evidence="2">
    <location>
        <begin position="98"/>
        <end position="123"/>
    </location>
</feature>
<keyword evidence="2" id="KW-1133">Transmembrane helix</keyword>
<dbReference type="EMBL" id="JBHLTG010000007">
    <property type="protein sequence ID" value="MFC0681233.1"/>
    <property type="molecule type" value="Genomic_DNA"/>
</dbReference>
<dbReference type="Proteomes" id="UP001589896">
    <property type="component" value="Unassembled WGS sequence"/>
</dbReference>
<dbReference type="Pfam" id="PF20064">
    <property type="entry name" value="DUF6463"/>
    <property type="match status" value="1"/>
</dbReference>
<comment type="caution">
    <text evidence="3">The sequence shown here is derived from an EMBL/GenBank/DDBJ whole genome shotgun (WGS) entry which is preliminary data.</text>
</comment>
<keyword evidence="2" id="KW-0472">Membrane</keyword>